<dbReference type="InterPro" id="IPR058659">
    <property type="entry name" value="Mok11-13/Ags1-like_CBM"/>
</dbReference>
<dbReference type="SUPFAM" id="SSF53756">
    <property type="entry name" value="UDP-Glycosyltransferase/glycogen phosphorylase"/>
    <property type="match status" value="1"/>
</dbReference>
<feature type="transmembrane region" description="Helical" evidence="8">
    <location>
        <begin position="2145"/>
        <end position="2168"/>
    </location>
</feature>
<evidence type="ECO:0000256" key="6">
    <source>
        <dbReference type="ARBA" id="ARBA00048960"/>
    </source>
</evidence>
<dbReference type="FunFam" id="3.40.50.2000:FF:000058">
    <property type="entry name" value="Alpha-1,3-glucan synthase Ags1"/>
    <property type="match status" value="1"/>
</dbReference>
<feature type="transmembrane region" description="Helical" evidence="8">
    <location>
        <begin position="2254"/>
        <end position="2272"/>
    </location>
</feature>
<dbReference type="InterPro" id="IPR058657">
    <property type="entry name" value="Mok11-13/Ags1-like_Ig"/>
</dbReference>
<keyword evidence="12" id="KW-1185">Reference proteome</keyword>
<feature type="transmembrane region" description="Helical" evidence="8">
    <location>
        <begin position="2180"/>
        <end position="2202"/>
    </location>
</feature>
<dbReference type="GO" id="GO:0009277">
    <property type="term" value="C:fungal-type cell wall"/>
    <property type="evidence" value="ECO:0007669"/>
    <property type="project" value="TreeGrafter"/>
</dbReference>
<feature type="transmembrane region" description="Helical" evidence="8">
    <location>
        <begin position="1930"/>
        <end position="1948"/>
    </location>
</feature>
<feature type="transmembrane region" description="Helical" evidence="8">
    <location>
        <begin position="2063"/>
        <end position="2086"/>
    </location>
</feature>
<keyword evidence="3" id="KW-0328">Glycosyltransferase</keyword>
<evidence type="ECO:0000256" key="8">
    <source>
        <dbReference type="SAM" id="Phobius"/>
    </source>
</evidence>
<dbReference type="Pfam" id="PF26108">
    <property type="entry name" value="GH_Mok13"/>
    <property type="match status" value="1"/>
</dbReference>
<feature type="compositionally biased region" description="Polar residues" evidence="7">
    <location>
        <begin position="1645"/>
        <end position="1676"/>
    </location>
</feature>
<dbReference type="Pfam" id="PF13692">
    <property type="entry name" value="Glyco_trans_1_4"/>
    <property type="match status" value="1"/>
</dbReference>
<reference evidence="11" key="1">
    <citation type="submission" date="2021-03" db="EMBL/GenBank/DDBJ databases">
        <title>Revisited historic fungal species revealed as producer of novel bioactive compounds through whole genome sequencing and comparative genomics.</title>
        <authorList>
            <person name="Vignolle G.A."/>
            <person name="Hochenegger N."/>
            <person name="Mach R.L."/>
            <person name="Mach-Aigner A.R."/>
            <person name="Javad Rahimi M."/>
            <person name="Salim K.A."/>
            <person name="Chan C.M."/>
            <person name="Lim L.B.L."/>
            <person name="Cai F."/>
            <person name="Druzhinina I.S."/>
            <person name="U'Ren J.M."/>
            <person name="Derntl C."/>
        </authorList>
    </citation>
    <scope>NUCLEOTIDE SEQUENCE</scope>
    <source>
        <strain evidence="11">TUCIM 5799</strain>
    </source>
</reference>
<feature type="transmembrane region" description="Helical" evidence="8">
    <location>
        <begin position="1955"/>
        <end position="1974"/>
    </location>
</feature>
<keyword evidence="8" id="KW-0472">Membrane</keyword>
<dbReference type="InterPro" id="IPR013534">
    <property type="entry name" value="Starch_synth_cat_dom"/>
</dbReference>
<protein>
    <recommendedName>
        <fullName evidence="2">alpha-1,3-glucan synthase</fullName>
        <ecNumber evidence="2">2.4.1.183</ecNumber>
    </recommendedName>
</protein>
<dbReference type="SUPFAM" id="SSF51445">
    <property type="entry name" value="(Trans)glycosidases"/>
    <property type="match status" value="1"/>
</dbReference>
<gene>
    <name evidence="11" type="ORF">JX265_013469</name>
</gene>
<evidence type="ECO:0000313" key="11">
    <source>
        <dbReference type="EMBL" id="KAI1850190.1"/>
    </source>
</evidence>
<dbReference type="InterPro" id="IPR017853">
    <property type="entry name" value="GH"/>
</dbReference>
<accession>A0A9P9W8C4</accession>
<feature type="compositionally biased region" description="Basic and acidic residues" evidence="7">
    <location>
        <begin position="1729"/>
        <end position="1742"/>
    </location>
</feature>
<keyword evidence="5" id="KW-0961">Cell wall biogenesis/degradation</keyword>
<feature type="transmembrane region" description="Helical" evidence="8">
    <location>
        <begin position="1897"/>
        <end position="1918"/>
    </location>
</feature>
<feature type="transmembrane region" description="Helical" evidence="8">
    <location>
        <begin position="2107"/>
        <end position="2125"/>
    </location>
</feature>
<feature type="transmembrane region" description="Helical" evidence="8">
    <location>
        <begin position="2292"/>
        <end position="2316"/>
    </location>
</feature>
<evidence type="ECO:0000256" key="5">
    <source>
        <dbReference type="ARBA" id="ARBA00023316"/>
    </source>
</evidence>
<comment type="caution">
    <text evidence="11">The sequence shown here is derived from an EMBL/GenBank/DDBJ whole genome shotgun (WGS) entry which is preliminary data.</text>
</comment>
<evidence type="ECO:0000256" key="4">
    <source>
        <dbReference type="ARBA" id="ARBA00022679"/>
    </source>
</evidence>
<comment type="catalytic activity">
    <reaction evidence="6">
        <text>[(1-&gt;3)-alpha-D-glucosyl](n) + UDP-alpha-D-glucose = [(1-&gt;3)-alpha-D-glucosyl](n+1) + UDP + H(+)</text>
        <dbReference type="Rhea" id="RHEA:19749"/>
        <dbReference type="Rhea" id="RHEA-COMP:11150"/>
        <dbReference type="Rhea" id="RHEA-COMP:11151"/>
        <dbReference type="ChEBI" id="CHEBI:15378"/>
        <dbReference type="ChEBI" id="CHEBI:28100"/>
        <dbReference type="ChEBI" id="CHEBI:58223"/>
        <dbReference type="ChEBI" id="CHEBI:58885"/>
        <dbReference type="EC" id="2.4.1.183"/>
    </reaction>
</comment>
<dbReference type="Proteomes" id="UP000829685">
    <property type="component" value="Unassembled WGS sequence"/>
</dbReference>
<feature type="chain" id="PRO_5040442926" description="alpha-1,3-glucan synthase" evidence="9">
    <location>
        <begin position="21"/>
        <end position="2324"/>
    </location>
</feature>
<dbReference type="Pfam" id="PF26127">
    <property type="entry name" value="12TM_Mok13"/>
    <property type="match status" value="1"/>
</dbReference>
<feature type="transmembrane region" description="Helical" evidence="8">
    <location>
        <begin position="2021"/>
        <end position="2043"/>
    </location>
</feature>
<keyword evidence="4" id="KW-0808">Transferase</keyword>
<evidence type="ECO:0000256" key="1">
    <source>
        <dbReference type="ARBA" id="ARBA00006122"/>
    </source>
</evidence>
<comment type="similarity">
    <text evidence="1">Belongs to the glycosyltransferase group 1 family.</text>
</comment>
<dbReference type="Pfam" id="PF26122">
    <property type="entry name" value="CBM_Mok13"/>
    <property type="match status" value="1"/>
</dbReference>
<feature type="compositionally biased region" description="Low complexity" evidence="7">
    <location>
        <begin position="1745"/>
        <end position="1766"/>
    </location>
</feature>
<proteinExistence type="inferred from homology"/>
<name>A0A9P9W8C4_9PEZI</name>
<keyword evidence="8" id="KW-0812">Transmembrane</keyword>
<evidence type="ECO:0000256" key="9">
    <source>
        <dbReference type="SAM" id="SignalP"/>
    </source>
</evidence>
<keyword evidence="9" id="KW-0732">Signal</keyword>
<dbReference type="InterPro" id="IPR058656">
    <property type="entry name" value="Mok11-13/Ags1-like_GH"/>
</dbReference>
<dbReference type="Pfam" id="PF08323">
    <property type="entry name" value="Glyco_transf_5"/>
    <property type="match status" value="1"/>
</dbReference>
<feature type="transmembrane region" description="Helical" evidence="8">
    <location>
        <begin position="2222"/>
        <end position="2242"/>
    </location>
</feature>
<dbReference type="GO" id="GO:0070600">
    <property type="term" value="P:fungal-type cell wall (1-&gt;3)-alpha-glucan biosynthetic process"/>
    <property type="evidence" value="ECO:0007669"/>
    <property type="project" value="TreeGrafter"/>
</dbReference>
<dbReference type="EC" id="2.4.1.183" evidence="2"/>
<feature type="compositionally biased region" description="Low complexity" evidence="7">
    <location>
        <begin position="1677"/>
        <end position="1701"/>
    </location>
</feature>
<dbReference type="InterPro" id="IPR058655">
    <property type="entry name" value="Mok11-14/Ags1-like"/>
</dbReference>
<dbReference type="InterPro" id="IPR058658">
    <property type="entry name" value="Mok11-13/Ags1-like_Ig_2"/>
</dbReference>
<sequence length="2324" mass="258304">MIFHIRYWTLASVLATVVTALRYDSSQSDYNLNQNSTATDPLHYWGEWEEHNYTTSPSNWRFPFYTVSLDRYANGDPTNDEANGTAFEHDWMSTQFRFGGDVRGMINDLDYISGMGIKAIYLMGTPFINQPWIPDGYSPLDFTLLDHHHGVIDEWRELINAIHERGMYVLFDNTMSTMGDLLGFKGHLNETTPFNWDEYDYVWKTDRRYLDFQPGNAVNESCVYPRFWDDYGYPLTSVYANETRCRDSEFSMYVYETQLSKYGSVQDRLREWRSDVLAKIKHFSCMQIAMFDLDGFRMDKALQTSVDAMAEFSEYQRQCARRYGKDNFLMIGEVVGTDAQAAIYFGRGKQPNHYLTNFTEAVITSNSTDASEYVRDFGLTALDGAAFQYSIYGALTRFLGLSGEIGDQGVDFTTFWANITKQNDLVNANTGEFDPRHLFGTTTQDVFRWPSLQDGIQRQILGQFITVLEMPGAPALYWGEEQSFYIVDSTAENYVYGRQPMSASRAWQIHGCYALEDSSYVVFPLESALEGCHDDNVSLDHKDPSHPVRNIIKRMYELRQQYPALNDGYHLEALSSQTNDLYLEGSNGTPSPTGIWSVYRSMLSGVQESTGSGVWLVFSNENATREFTFDCDDESLALISPFASNTVVKNLFYPYEEYTLGNSTVAYTRDGATGMTGCLSNLTMPAWGYKALVPKGNFTDPAPTITGLVPSHDSRILASVELGQQQSVPIEIHFSVPMDCNSVADSLVFTSTTQDGITPSLVNSSVSCSTVDGNTPEFVGQPATSWVFSASLANVSHGIHAVTTRNASSENGTFTNANDRFMFRLGAADNPMVFPGSANYTRTLLHQDSSTGELYISPKAAGADKLRYSRTWGSSWSSWMESDGQNITLEHQAWSGTESQQWAGEHVIVQYWGRLSASSDQLQHADLNPSQLVRRWPHAFVLGAWNTWGYDDGLSSAMSLQGNGTWMFALAAEWPTQTTINVWGMDTDGSPDKTMQYGDVDGDGVLDWLHPDTLSKNVINVTTGPGMPYMAWRVVVDDGNYAFSFEPTGSGNHQLVLFILMAFIPPLTGFWAIWVFKRSYYHIKFNEVGIAPETGMLKLLPASVATFLRGSPSSAAEVSEDRRTVLIATMEYEIEDWAIKIKIGGLGVMASLMGKALGHQNLIWVVPCVGGVEYPVDTVAEPMSITINGAQYDVDVQYHYLRNITFVLLDAPIFRQQTNAEPYPARMDDLDSAVYYSAWNACIAEALKRFPVDLYHINDYHGAIAPLYLLPRTIPVSLSLHNAEFQGLWPIRNATEMHEITQVFNLPKDIVKRYVQFGEVFNLLHAGASYLRVHQRGFGAVGVSKKYGTRALKRYPIFWGLSNIGALPNPDPADTAELSEELLNPHKVVIDPAAEEARKKERKKFRKQAQQWAGLHVNDEVSADWSQCWVIYPNSAQAQLFVFVGRWSEQKGVDLIADVFPAILDKHKDVQLICVGPVIDLYGKFAALKLQKIMERYQGRVCSKPVFTALPPSLFSGADFALIPSRDEPFGLVAVEFGRKGALGVGSRVGGLGQMPGWWYTIESTETKHLLRQFKSAISTALASSNETRDSMRAHSSLQRFPVAQWIKDLEILQTTSIEMHTKVLNGAHSSLSLPLSPPGTGYSTPTLSMYGRNFSSNPTTAPGTAPSTVPSSTVGSRAPSPTRSRVTSSSSLDSGVSTPTHSRLKGMQSISKMLGPRLKALAELTEKNTDEDAAEPPHQDVNRPSNSSAPPADDSNTSSTLSGSSAEGQPAHPLVETLRSQNHSVLTLDTIIGGRKDFKLQNVDPFFTDPTTEYYAAFESRLKDHKGSLSDDKLCVEEYLRHSEKEWFARFYDAKLGKAEAKTSTSTGSLDQFNLSPDHVHPKGVKRLLQAKVGDWPVYAFLVAFGQIIAANSYQITLLTGQNGESAERLYVISSVFLGASIAWWVLFRTARSVFALSLPFVFYGLAFFLLGMTPYTTISNGTTWIQNVASGLYAVGSASGFVFFTQNFGSEGGTPVRTWVFRACAIQGTQQIYIAALWYWGSYVSLQTNSGVTTSSMLTSTPIVTAIGVPIAVLMWVVGALLFVGLPDYYRTRPGEVPAFYQSLLRRKVVVWFFVVVVIQNYWLSAPYGRSWTYLWSSSIAPAWAVAVLTVFFFVVVWAAVLAVFAKISREHSWALPLFAIGLGAPRWCQMLWGTSGMGLYLPWGPGSTDLAGALLGRCLWLWLGVLDTMQGVGFGMMLLQTLTRLHMTGAIVAAQVLGSLFTIAARASAPNKTGPGPVFPNLPMNLWDGVYNVWLWVPLAMQLAICVGFFVFFRKEQLFKP</sequence>
<dbReference type="PANTHER" id="PTHR47182">
    <property type="entry name" value="CELL WALL ALPHA-1,3-GLUCAN SYNTHASE AGS1-RELATED"/>
    <property type="match status" value="1"/>
</dbReference>
<feature type="domain" description="Glycosyl hydrolase family 13 catalytic" evidence="10">
    <location>
        <begin position="66"/>
        <end position="505"/>
    </location>
</feature>
<evidence type="ECO:0000256" key="3">
    <source>
        <dbReference type="ARBA" id="ARBA00022676"/>
    </source>
</evidence>
<dbReference type="GO" id="GO:0047657">
    <property type="term" value="F:alpha-1,3-glucan synthase activity"/>
    <property type="evidence" value="ECO:0007669"/>
    <property type="project" value="UniProtKB-EC"/>
</dbReference>
<organism evidence="11 12">
    <name type="scientific">Neoarthrinium moseri</name>
    <dbReference type="NCBI Taxonomy" id="1658444"/>
    <lineage>
        <taxon>Eukaryota</taxon>
        <taxon>Fungi</taxon>
        <taxon>Dikarya</taxon>
        <taxon>Ascomycota</taxon>
        <taxon>Pezizomycotina</taxon>
        <taxon>Sordariomycetes</taxon>
        <taxon>Xylariomycetidae</taxon>
        <taxon>Amphisphaeriales</taxon>
        <taxon>Apiosporaceae</taxon>
        <taxon>Neoarthrinium</taxon>
    </lineage>
</organism>
<dbReference type="SMART" id="SM00642">
    <property type="entry name" value="Aamy"/>
    <property type="match status" value="1"/>
</dbReference>
<dbReference type="InterPro" id="IPR058654">
    <property type="entry name" value="Mok11-14/Ags1-like_TM"/>
</dbReference>
<feature type="signal peptide" evidence="9">
    <location>
        <begin position="1"/>
        <end position="20"/>
    </location>
</feature>
<dbReference type="Pfam" id="PF26114">
    <property type="entry name" value="Ig_2_Mok13"/>
    <property type="match status" value="1"/>
</dbReference>
<feature type="transmembrane region" description="Helical" evidence="8">
    <location>
        <begin position="1055"/>
        <end position="1076"/>
    </location>
</feature>
<dbReference type="InterPro" id="IPR006047">
    <property type="entry name" value="GH13_cat_dom"/>
</dbReference>
<feature type="region of interest" description="Disordered" evidence="7">
    <location>
        <begin position="1645"/>
        <end position="1710"/>
    </location>
</feature>
<evidence type="ECO:0000256" key="7">
    <source>
        <dbReference type="SAM" id="MobiDB-lite"/>
    </source>
</evidence>
<keyword evidence="8" id="KW-1133">Transmembrane helix</keyword>
<dbReference type="Gene3D" id="3.40.50.2000">
    <property type="entry name" value="Glycogen Phosphorylase B"/>
    <property type="match status" value="2"/>
</dbReference>
<evidence type="ECO:0000259" key="10">
    <source>
        <dbReference type="SMART" id="SM00642"/>
    </source>
</evidence>
<dbReference type="EMBL" id="JAFIMR010000071">
    <property type="protein sequence ID" value="KAI1850190.1"/>
    <property type="molecule type" value="Genomic_DNA"/>
</dbReference>
<feature type="transmembrane region" description="Helical" evidence="8">
    <location>
        <begin position="1986"/>
        <end position="2009"/>
    </location>
</feature>
<evidence type="ECO:0000313" key="12">
    <source>
        <dbReference type="Proteomes" id="UP000829685"/>
    </source>
</evidence>
<dbReference type="Pfam" id="PF00128">
    <property type="entry name" value="Alpha-amylase"/>
    <property type="match status" value="1"/>
</dbReference>
<feature type="region of interest" description="Disordered" evidence="7">
    <location>
        <begin position="1729"/>
        <end position="1771"/>
    </location>
</feature>
<evidence type="ECO:0000256" key="2">
    <source>
        <dbReference type="ARBA" id="ARBA00012688"/>
    </source>
</evidence>
<dbReference type="Gene3D" id="3.20.20.80">
    <property type="entry name" value="Glycosidases"/>
    <property type="match status" value="1"/>
</dbReference>
<dbReference type="PANTHER" id="PTHR47182:SF2">
    <property type="entry name" value="CELL WALL ALPHA-1,3-GLUCAN SYNTHASE AGS1"/>
    <property type="match status" value="1"/>
</dbReference>
<dbReference type="Pfam" id="PF26111">
    <property type="entry name" value="Ig_Mok13"/>
    <property type="match status" value="1"/>
</dbReference>